<accession>A0AAE0YG47</accession>
<dbReference type="SUPFAM" id="SSF54637">
    <property type="entry name" value="Thioesterase/thiol ester dehydrase-isomerase"/>
    <property type="match status" value="1"/>
</dbReference>
<evidence type="ECO:0000313" key="2">
    <source>
        <dbReference type="Proteomes" id="UP001283361"/>
    </source>
</evidence>
<comment type="caution">
    <text evidence="1">The sequence shown here is derived from an EMBL/GenBank/DDBJ whole genome shotgun (WGS) entry which is preliminary data.</text>
</comment>
<reference evidence="1" key="1">
    <citation type="journal article" date="2023" name="G3 (Bethesda)">
        <title>A reference genome for the long-term kleptoplast-retaining sea slug Elysia crispata morphotype clarki.</title>
        <authorList>
            <person name="Eastman K.E."/>
            <person name="Pendleton A.L."/>
            <person name="Shaikh M.A."/>
            <person name="Suttiyut T."/>
            <person name="Ogas R."/>
            <person name="Tomko P."/>
            <person name="Gavelis G."/>
            <person name="Widhalm J.R."/>
            <person name="Wisecaver J.H."/>
        </authorList>
    </citation>
    <scope>NUCLEOTIDE SEQUENCE</scope>
    <source>
        <strain evidence="1">ECLA1</strain>
    </source>
</reference>
<proteinExistence type="predicted"/>
<dbReference type="Gene3D" id="3.10.129.10">
    <property type="entry name" value="Hotdog Thioesterase"/>
    <property type="match status" value="1"/>
</dbReference>
<keyword evidence="2" id="KW-1185">Reference proteome</keyword>
<dbReference type="EMBL" id="JAWDGP010006268">
    <property type="protein sequence ID" value="KAK3744259.1"/>
    <property type="molecule type" value="Genomic_DNA"/>
</dbReference>
<name>A0AAE0YG47_9GAST</name>
<dbReference type="InterPro" id="IPR029069">
    <property type="entry name" value="HotDog_dom_sf"/>
</dbReference>
<protein>
    <submittedName>
        <fullName evidence="1">Uncharacterized protein</fullName>
    </submittedName>
</protein>
<sequence length="177" mass="20422">MDGKHGLEEGLKIERLRARPKETYLQKMMILTTDIDGNKHANYKTYISRCHDALLHAITIKEMNQPASTELTPEKHCQEVDLNKQVTNEGNDSASENDNHKQVLPRWLTSKILRQGVKTLRSKFIKEMNAGEEANIYVWQEQGKPFWAFFSVEQRKPPSSQIVFELSMEFFGPSSNL</sequence>
<evidence type="ECO:0000313" key="1">
    <source>
        <dbReference type="EMBL" id="KAK3744259.1"/>
    </source>
</evidence>
<organism evidence="1 2">
    <name type="scientific">Elysia crispata</name>
    <name type="common">lettuce slug</name>
    <dbReference type="NCBI Taxonomy" id="231223"/>
    <lineage>
        <taxon>Eukaryota</taxon>
        <taxon>Metazoa</taxon>
        <taxon>Spiralia</taxon>
        <taxon>Lophotrochozoa</taxon>
        <taxon>Mollusca</taxon>
        <taxon>Gastropoda</taxon>
        <taxon>Heterobranchia</taxon>
        <taxon>Euthyneura</taxon>
        <taxon>Panpulmonata</taxon>
        <taxon>Sacoglossa</taxon>
        <taxon>Placobranchoidea</taxon>
        <taxon>Plakobranchidae</taxon>
        <taxon>Elysia</taxon>
    </lineage>
</organism>
<dbReference type="Proteomes" id="UP001283361">
    <property type="component" value="Unassembled WGS sequence"/>
</dbReference>
<gene>
    <name evidence="1" type="ORF">RRG08_020517</name>
</gene>
<dbReference type="AlphaFoldDB" id="A0AAE0YG47"/>